<accession>A0A556PSX2</accession>
<gene>
    <name evidence="9" type="ORF">FPQ13_00050</name>
</gene>
<feature type="domain" description="YetF C-terminal" evidence="8">
    <location>
        <begin position="76"/>
        <end position="145"/>
    </location>
</feature>
<dbReference type="Proteomes" id="UP000316425">
    <property type="component" value="Unassembled WGS sequence"/>
</dbReference>
<keyword evidence="10" id="KW-1185">Reference proteome</keyword>
<feature type="transmembrane region" description="Helical" evidence="7">
    <location>
        <begin position="54"/>
        <end position="73"/>
    </location>
</feature>
<reference evidence="9 10" key="1">
    <citation type="submission" date="2019-07" db="EMBL/GenBank/DDBJ databases">
        <title>Allobacillus sp. nov. SKP isolated from shrimp paste of Euphausiacea.</title>
        <authorList>
            <person name="Kanchanasin P."/>
            <person name="Tanasupawat S."/>
            <person name="Shi W."/>
            <person name="Wu L."/>
            <person name="Ma J."/>
        </authorList>
    </citation>
    <scope>NUCLEOTIDE SEQUENCE [LARGE SCALE GENOMIC DNA]</scope>
    <source>
        <strain evidence="9 10">SKP4-8</strain>
    </source>
</reference>
<evidence type="ECO:0000256" key="1">
    <source>
        <dbReference type="ARBA" id="ARBA00004651"/>
    </source>
</evidence>
<dbReference type="InterPro" id="IPR023090">
    <property type="entry name" value="UPF0702_alpha/beta_dom_sf"/>
</dbReference>
<dbReference type="AlphaFoldDB" id="A0A556PSX2"/>
<sequence>MVVVWESLLMVVAGLFLLRFAGRKSISQMSLAQTVVMISIGSIIIQPIVESSVWRTLLAASMFILALIIMEYLQVKFNFMENFITGKSKIVIEQGELKTKNMKKLRFTVDQLEMRLRQQGINRLSDVKTATLEPNGQLGYELYPDARPLTVGEFKELMSLYTGLQVQQNRNNLQQTSNIFDEMKQNTYTPQSPDQLK</sequence>
<keyword evidence="4 7" id="KW-0812">Transmembrane</keyword>
<evidence type="ECO:0000256" key="3">
    <source>
        <dbReference type="ARBA" id="ARBA00022475"/>
    </source>
</evidence>
<dbReference type="RefSeq" id="WP_144087257.1">
    <property type="nucleotide sequence ID" value="NZ_VMHE01000001.1"/>
</dbReference>
<dbReference type="OrthoDB" id="1796697at2"/>
<dbReference type="GO" id="GO:0005886">
    <property type="term" value="C:plasma membrane"/>
    <property type="evidence" value="ECO:0007669"/>
    <property type="project" value="UniProtKB-SubCell"/>
</dbReference>
<dbReference type="EMBL" id="VMHE01000001">
    <property type="protein sequence ID" value="TSJ67498.1"/>
    <property type="molecule type" value="Genomic_DNA"/>
</dbReference>
<protein>
    <submittedName>
        <fullName evidence="9">DUF421 domain-containing protein</fullName>
    </submittedName>
</protein>
<keyword evidence="3" id="KW-1003">Cell membrane</keyword>
<feature type="transmembrane region" description="Helical" evidence="7">
    <location>
        <begin position="29"/>
        <end position="48"/>
    </location>
</feature>
<comment type="subcellular location">
    <subcellularLocation>
        <location evidence="1">Cell membrane</location>
        <topology evidence="1">Multi-pass membrane protein</topology>
    </subcellularLocation>
</comment>
<evidence type="ECO:0000256" key="7">
    <source>
        <dbReference type="SAM" id="Phobius"/>
    </source>
</evidence>
<evidence type="ECO:0000256" key="2">
    <source>
        <dbReference type="ARBA" id="ARBA00006448"/>
    </source>
</evidence>
<keyword evidence="6 7" id="KW-0472">Membrane</keyword>
<evidence type="ECO:0000256" key="4">
    <source>
        <dbReference type="ARBA" id="ARBA00022692"/>
    </source>
</evidence>
<feature type="transmembrane region" description="Helical" evidence="7">
    <location>
        <begin position="6"/>
        <end position="22"/>
    </location>
</feature>
<evidence type="ECO:0000256" key="6">
    <source>
        <dbReference type="ARBA" id="ARBA00023136"/>
    </source>
</evidence>
<name>A0A556PSX2_9BACI</name>
<organism evidence="9 10">
    <name type="scientific">Allobacillus salarius</name>
    <dbReference type="NCBI Taxonomy" id="1955272"/>
    <lineage>
        <taxon>Bacteria</taxon>
        <taxon>Bacillati</taxon>
        <taxon>Bacillota</taxon>
        <taxon>Bacilli</taxon>
        <taxon>Bacillales</taxon>
        <taxon>Bacillaceae</taxon>
        <taxon>Allobacillus</taxon>
    </lineage>
</organism>
<evidence type="ECO:0000259" key="8">
    <source>
        <dbReference type="Pfam" id="PF04239"/>
    </source>
</evidence>
<dbReference type="Pfam" id="PF04239">
    <property type="entry name" value="DUF421"/>
    <property type="match status" value="1"/>
</dbReference>
<comment type="caution">
    <text evidence="9">The sequence shown here is derived from an EMBL/GenBank/DDBJ whole genome shotgun (WGS) entry which is preliminary data.</text>
</comment>
<keyword evidence="5 7" id="KW-1133">Transmembrane helix</keyword>
<dbReference type="Gene3D" id="3.30.240.20">
    <property type="entry name" value="bsu07140 like domains"/>
    <property type="match status" value="1"/>
</dbReference>
<proteinExistence type="inferred from homology"/>
<dbReference type="InterPro" id="IPR007353">
    <property type="entry name" value="DUF421"/>
</dbReference>
<dbReference type="PANTHER" id="PTHR34582">
    <property type="entry name" value="UPF0702 TRANSMEMBRANE PROTEIN YCAP"/>
    <property type="match status" value="1"/>
</dbReference>
<dbReference type="PANTHER" id="PTHR34582:SF2">
    <property type="entry name" value="UPF0702 TRANSMEMBRANE PROTEIN YDFR"/>
    <property type="match status" value="1"/>
</dbReference>
<evidence type="ECO:0000256" key="5">
    <source>
        <dbReference type="ARBA" id="ARBA00022989"/>
    </source>
</evidence>
<evidence type="ECO:0000313" key="10">
    <source>
        <dbReference type="Proteomes" id="UP000316425"/>
    </source>
</evidence>
<evidence type="ECO:0000313" key="9">
    <source>
        <dbReference type="EMBL" id="TSJ67498.1"/>
    </source>
</evidence>
<comment type="similarity">
    <text evidence="2">Belongs to the UPF0702 family.</text>
</comment>